<name>A0A2H0BJS6_9BACT</name>
<reference evidence="2 3" key="1">
    <citation type="submission" date="2017-09" db="EMBL/GenBank/DDBJ databases">
        <title>Depth-based differentiation of microbial function through sediment-hosted aquifers and enrichment of novel symbionts in the deep terrestrial subsurface.</title>
        <authorList>
            <person name="Probst A.J."/>
            <person name="Ladd B."/>
            <person name="Jarett J.K."/>
            <person name="Geller-Mcgrath D.E."/>
            <person name="Sieber C.M."/>
            <person name="Emerson J.B."/>
            <person name="Anantharaman K."/>
            <person name="Thomas B.C."/>
            <person name="Malmstrom R."/>
            <person name="Stieglmeier M."/>
            <person name="Klingl A."/>
            <person name="Woyke T."/>
            <person name="Ryan C.M."/>
            <person name="Banfield J.F."/>
        </authorList>
    </citation>
    <scope>NUCLEOTIDE SEQUENCE [LARGE SCALE GENOMIC DNA]</scope>
    <source>
        <strain evidence="2">CG22_combo_CG10-13_8_21_14_all_39_10</strain>
    </source>
</reference>
<feature type="transmembrane region" description="Helical" evidence="1">
    <location>
        <begin position="221"/>
        <end position="241"/>
    </location>
</feature>
<protein>
    <submittedName>
        <fullName evidence="2">Uncharacterized protein</fullName>
    </submittedName>
</protein>
<dbReference type="EMBL" id="PCSW01000026">
    <property type="protein sequence ID" value="PIP57854.1"/>
    <property type="molecule type" value="Genomic_DNA"/>
</dbReference>
<feature type="transmembrane region" description="Helical" evidence="1">
    <location>
        <begin position="356"/>
        <end position="373"/>
    </location>
</feature>
<proteinExistence type="predicted"/>
<feature type="transmembrane region" description="Helical" evidence="1">
    <location>
        <begin position="288"/>
        <end position="307"/>
    </location>
</feature>
<keyword evidence="1" id="KW-0472">Membrane</keyword>
<evidence type="ECO:0000313" key="2">
    <source>
        <dbReference type="EMBL" id="PIP57854.1"/>
    </source>
</evidence>
<keyword evidence="1" id="KW-0812">Transmembrane</keyword>
<dbReference type="AlphaFoldDB" id="A0A2H0BJS6"/>
<evidence type="ECO:0000256" key="1">
    <source>
        <dbReference type="SAM" id="Phobius"/>
    </source>
</evidence>
<organism evidence="2 3">
    <name type="scientific">Candidatus Woesebacteria bacterium CG22_combo_CG10-13_8_21_14_all_39_10</name>
    <dbReference type="NCBI Taxonomy" id="1975059"/>
    <lineage>
        <taxon>Bacteria</taxon>
        <taxon>Candidatus Woeseibacteriota</taxon>
    </lineage>
</organism>
<feature type="transmembrane region" description="Helical" evidence="1">
    <location>
        <begin position="177"/>
        <end position="209"/>
    </location>
</feature>
<evidence type="ECO:0000313" key="3">
    <source>
        <dbReference type="Proteomes" id="UP000229847"/>
    </source>
</evidence>
<feature type="transmembrane region" description="Helical" evidence="1">
    <location>
        <begin position="380"/>
        <end position="397"/>
    </location>
</feature>
<accession>A0A2H0BJS6</accession>
<gene>
    <name evidence="2" type="ORF">COX03_00865</name>
</gene>
<feature type="transmembrane region" description="Helical" evidence="1">
    <location>
        <begin position="12"/>
        <end position="36"/>
    </location>
</feature>
<dbReference type="Proteomes" id="UP000229847">
    <property type="component" value="Unassembled WGS sequence"/>
</dbReference>
<sequence length="553" mass="64031">MEKTRKLLKKYLFFLILLLSFPAVRYLFVHGFFGVSDDLHIGWLYEMDRVVKMLQFPPRFVPDLSFAFGYPLFNFVYPLPFYIGEIFHLIGFSLVDSVKIVFGLSVPFSMYFMYKFLKEFMSEELSLAGAVLYVYAPYRAVEIFVRGTIGEIVAFVFIPIVALSFTHLTGEKPSVKWIGFTAFSTAALVLSHNIMAYMFMPFAILLLVARIIWISKNKKTAIRYSLAGLFLGLAVSVYFWFPAIYESRLMHYDTVFNFYDHFPTLRQLITPYFGYGASVPGPYDTMSFYIGLVGLVTVLFGLILFIVKFKKFSKEEKIFFIWGTSIFFVSIFMMNYRSAFLWRNLPLLPYFQFPWRFLSTITFCTPIFLLAFSKSKFGKIVSLIIIAAAIILNFNYFKTSEYLGREDSYYLNRYIPNPAATEEYKKTSEEYLRLPKDTLIRPDKIFPRAFADVPAIKQMKEENALNATISVDYPESFVLNYNKYYYPGWFAKIDGEYVEITPGKPYGQITLLVSPGRHIIEIGYRESPVRLAFDLVSLAGIGMAAFLILKKIK</sequence>
<feature type="transmembrane region" description="Helical" evidence="1">
    <location>
        <begin position="89"/>
        <end position="114"/>
    </location>
</feature>
<comment type="caution">
    <text evidence="2">The sequence shown here is derived from an EMBL/GenBank/DDBJ whole genome shotgun (WGS) entry which is preliminary data.</text>
</comment>
<feature type="transmembrane region" description="Helical" evidence="1">
    <location>
        <begin position="143"/>
        <end position="165"/>
    </location>
</feature>
<feature type="transmembrane region" description="Helical" evidence="1">
    <location>
        <begin position="319"/>
        <end position="336"/>
    </location>
</feature>
<keyword evidence="1" id="KW-1133">Transmembrane helix</keyword>
<feature type="transmembrane region" description="Helical" evidence="1">
    <location>
        <begin position="531"/>
        <end position="549"/>
    </location>
</feature>